<reference evidence="1" key="3">
    <citation type="submission" date="2025-09" db="UniProtKB">
        <authorList>
            <consortium name="Ensembl"/>
        </authorList>
    </citation>
    <scope>IDENTIFICATION</scope>
</reference>
<proteinExistence type="predicted"/>
<evidence type="ECO:0000313" key="1">
    <source>
        <dbReference type="Ensembl" id="ENSOARP00020019963.2"/>
    </source>
</evidence>
<protein>
    <submittedName>
        <fullName evidence="1">HOATZ cilia and flagella associated protein</fullName>
    </submittedName>
</protein>
<organism evidence="1">
    <name type="scientific">Ovis aries</name>
    <name type="common">Sheep</name>
    <dbReference type="NCBI Taxonomy" id="9940"/>
    <lineage>
        <taxon>Eukaryota</taxon>
        <taxon>Metazoa</taxon>
        <taxon>Chordata</taxon>
        <taxon>Craniata</taxon>
        <taxon>Vertebrata</taxon>
        <taxon>Euteleostomi</taxon>
        <taxon>Mammalia</taxon>
        <taxon>Eutheria</taxon>
        <taxon>Laurasiatheria</taxon>
        <taxon>Artiodactyla</taxon>
        <taxon>Ruminantia</taxon>
        <taxon>Pecora</taxon>
        <taxon>Bovidae</taxon>
        <taxon>Caprinae</taxon>
        <taxon>Ovis</taxon>
    </lineage>
</organism>
<name>A0AC11BU48_SHEEP</name>
<dbReference type="Ensembl" id="ENSOART00020024079.2">
    <property type="protein sequence ID" value="ENSOARP00020019963.2"/>
    <property type="gene ID" value="ENSOARG00020015720.2"/>
</dbReference>
<sequence length="172" mass="19641">METRPSSSLSSPEESCEAFPQGLLVFTGSSDRDANLAKQFWIGASMYPHNESQLVLSRGSSQRLPVARPSKSSAQEKTYFQPFSLEESKSRDVTAETLKIQESEEKKKYLQKAKKRDEIIQLLRKQREERILVRLIKELISLPHKPKGKVHKAKKVISKSDKEDQEEVKALD</sequence>
<reference evidence="1" key="2">
    <citation type="submission" date="2025-08" db="UniProtKB">
        <authorList>
            <consortium name="Ensembl"/>
        </authorList>
    </citation>
    <scope>IDENTIFICATION</scope>
</reference>
<gene>
    <name evidence="1" type="primary">HOATZ</name>
</gene>
<reference evidence="1" key="1">
    <citation type="submission" date="2020-11" db="EMBL/GenBank/DDBJ databases">
        <authorList>
            <person name="Davenport K.M."/>
            <person name="Bickhart D.M."/>
            <person name="Smith T.P.L."/>
            <person name="Murdoch B.M."/>
            <person name="Rosen B.D."/>
        </authorList>
    </citation>
    <scope>NUCLEOTIDE SEQUENCE [LARGE SCALE GENOMIC DNA]</scope>
    <source>
        <strain evidence="1">OAR_USU_Benz2616</strain>
    </source>
</reference>
<accession>A0AC11BU48</accession>